<reference evidence="11" key="1">
    <citation type="submission" date="2021-04" db="EMBL/GenBank/DDBJ databases">
        <authorList>
            <consortium name="Molecular Ecology Group"/>
        </authorList>
    </citation>
    <scope>NUCLEOTIDE SEQUENCE</scope>
</reference>
<proteinExistence type="inferred from homology"/>
<keyword evidence="12" id="KW-1185">Reference proteome</keyword>
<dbReference type="InterPro" id="IPR004156">
    <property type="entry name" value="OATP"/>
</dbReference>
<feature type="transmembrane region" description="Helical" evidence="8">
    <location>
        <begin position="154"/>
        <end position="174"/>
    </location>
</feature>
<evidence type="ECO:0000259" key="10">
    <source>
        <dbReference type="PROSITE" id="PS51465"/>
    </source>
</evidence>
<evidence type="ECO:0000256" key="8">
    <source>
        <dbReference type="RuleBase" id="RU362056"/>
    </source>
</evidence>
<keyword evidence="4 8" id="KW-0812">Transmembrane</keyword>
<keyword evidence="8" id="KW-0406">Ion transport</keyword>
<evidence type="ECO:0000256" key="1">
    <source>
        <dbReference type="ARBA" id="ARBA00004651"/>
    </source>
</evidence>
<feature type="transmembrane region" description="Helical" evidence="8">
    <location>
        <begin position="238"/>
        <end position="256"/>
    </location>
</feature>
<feature type="domain" description="Kazal-like" evidence="10">
    <location>
        <begin position="499"/>
        <end position="550"/>
    </location>
</feature>
<dbReference type="EMBL" id="CAJHNH020002827">
    <property type="protein sequence ID" value="CAG5127866.1"/>
    <property type="molecule type" value="Genomic_DNA"/>
</dbReference>
<evidence type="ECO:0000256" key="6">
    <source>
        <dbReference type="ARBA" id="ARBA00023136"/>
    </source>
</evidence>
<dbReference type="GO" id="GO:0016323">
    <property type="term" value="C:basolateral plasma membrane"/>
    <property type="evidence" value="ECO:0007669"/>
    <property type="project" value="TreeGrafter"/>
</dbReference>
<feature type="transmembrane region" description="Helical" evidence="8">
    <location>
        <begin position="322"/>
        <end position="346"/>
    </location>
</feature>
<keyword evidence="7" id="KW-1015">Disulfide bond</keyword>
<name>A0A8S3ZKT3_9EUPU</name>
<dbReference type="InterPro" id="IPR002350">
    <property type="entry name" value="Kazal_dom"/>
</dbReference>
<dbReference type="PROSITE" id="PS51465">
    <property type="entry name" value="KAZAL_2"/>
    <property type="match status" value="1"/>
</dbReference>
<gene>
    <name evidence="11" type="ORF">CUNI_LOCUS13424</name>
</gene>
<sequence length="732" mass="79896">MKSSSYDLPVTPASRQENGGVYNKAFHVDNVTNNSKEESHTEDSKKHKEKDAHLKGNDDTGCDNDDPHCGIGSCKPKAMQRCQNMACFSALYCIIGLTTSALSSYINSQITTLEKHFNLSSAISGFLMSCNDLGYLSTTLFMSYYTRRVHIPRALAICSILYGISGLICTMAFFGTRDQIPSPPSDDDYVFTGGKASVQRSASAGFTQMCENLTKPANASCEGDSKKNRASFEISEDWRMVAVCVIAGGMILQGIAKSPRHAFLGTFVDDNVPKTKTTMYLGVMTGLSIFGPALAFALGGVFSNMYVTLEETSISPRDPRWIGAWWLGFLVFGGAGLVVGLPLMFFPKRLVKKKVQQTVKEKSRVDKKGLNRFWHDIKDLLRSVFQLILNPVYMCMVFASGINIMAVSGMMAFSAKYMETQFTVTASKANILIGAMKVLAAPTGAVIGGCVTSRLKLSPRACLVVITVSKILATSFSCLGLVLGCDQPTLYTGGDSQSGGSISQCQQDCNCDDTNYFPICGNDGNSYFSPCHAGCMFVNHELFTNCSCLTINETQTATGGLCTQDCNNMYPYLCVNFLGAFFSTVIIMPSFIVIVRSVTEVNKPLAIGLNAFASTLIGWFPGPVIYGFLVDSTCLLWKTTCSSVGACSLYDIELFRFRYHALSIGLRAITISLYIIALVYTFCSKNFTFQPHRDEVCLAVPVDQQDNEMDSKNIESSSKVKSDKENINLTSI</sequence>
<keyword evidence="5 8" id="KW-1133">Transmembrane helix</keyword>
<feature type="transmembrane region" description="Helical" evidence="8">
    <location>
        <begin position="387"/>
        <end position="411"/>
    </location>
</feature>
<dbReference type="SUPFAM" id="SSF100895">
    <property type="entry name" value="Kazal-type serine protease inhibitors"/>
    <property type="match status" value="1"/>
</dbReference>
<comment type="subcellular location">
    <subcellularLocation>
        <location evidence="1 8">Cell membrane</location>
        <topology evidence="1 8">Multi-pass membrane protein</topology>
    </subcellularLocation>
</comment>
<dbReference type="GO" id="GO:0043252">
    <property type="term" value="P:sodium-independent organic anion transport"/>
    <property type="evidence" value="ECO:0007669"/>
    <property type="project" value="TreeGrafter"/>
</dbReference>
<organism evidence="11 12">
    <name type="scientific">Candidula unifasciata</name>
    <dbReference type="NCBI Taxonomy" id="100452"/>
    <lineage>
        <taxon>Eukaryota</taxon>
        <taxon>Metazoa</taxon>
        <taxon>Spiralia</taxon>
        <taxon>Lophotrochozoa</taxon>
        <taxon>Mollusca</taxon>
        <taxon>Gastropoda</taxon>
        <taxon>Heterobranchia</taxon>
        <taxon>Euthyneura</taxon>
        <taxon>Panpulmonata</taxon>
        <taxon>Eupulmonata</taxon>
        <taxon>Stylommatophora</taxon>
        <taxon>Helicina</taxon>
        <taxon>Helicoidea</taxon>
        <taxon>Geomitridae</taxon>
        <taxon>Candidula</taxon>
    </lineage>
</organism>
<evidence type="ECO:0000256" key="7">
    <source>
        <dbReference type="ARBA" id="ARBA00023157"/>
    </source>
</evidence>
<dbReference type="InterPro" id="IPR036058">
    <property type="entry name" value="Kazal_dom_sf"/>
</dbReference>
<dbReference type="GO" id="GO:0015347">
    <property type="term" value="F:sodium-independent organic anion transmembrane transporter activity"/>
    <property type="evidence" value="ECO:0007669"/>
    <property type="project" value="TreeGrafter"/>
</dbReference>
<dbReference type="Pfam" id="PF03137">
    <property type="entry name" value="OATP"/>
    <property type="match status" value="1"/>
</dbReference>
<feature type="transmembrane region" description="Helical" evidence="8">
    <location>
        <begin position="577"/>
        <end position="595"/>
    </location>
</feature>
<feature type="transmembrane region" description="Helical" evidence="8">
    <location>
        <begin position="431"/>
        <end position="451"/>
    </location>
</feature>
<feature type="region of interest" description="Disordered" evidence="9">
    <location>
        <begin position="1"/>
        <end position="59"/>
    </location>
</feature>
<feature type="transmembrane region" description="Helical" evidence="8">
    <location>
        <begin position="118"/>
        <end position="142"/>
    </location>
</feature>
<dbReference type="Pfam" id="PF07648">
    <property type="entry name" value="Kazal_2"/>
    <property type="match status" value="1"/>
</dbReference>
<dbReference type="Gene3D" id="1.20.1250.20">
    <property type="entry name" value="MFS general substrate transporter like domains"/>
    <property type="match status" value="1"/>
</dbReference>
<feature type="transmembrane region" description="Helical" evidence="8">
    <location>
        <begin position="463"/>
        <end position="483"/>
    </location>
</feature>
<dbReference type="GO" id="GO:0006811">
    <property type="term" value="P:monoatomic ion transport"/>
    <property type="evidence" value="ECO:0007669"/>
    <property type="project" value="UniProtKB-KW"/>
</dbReference>
<evidence type="ECO:0000256" key="5">
    <source>
        <dbReference type="ARBA" id="ARBA00022989"/>
    </source>
</evidence>
<evidence type="ECO:0000256" key="3">
    <source>
        <dbReference type="ARBA" id="ARBA00022475"/>
    </source>
</evidence>
<dbReference type="Proteomes" id="UP000678393">
    <property type="component" value="Unassembled WGS sequence"/>
</dbReference>
<keyword evidence="6 8" id="KW-0472">Membrane</keyword>
<feature type="compositionally biased region" description="Basic and acidic residues" evidence="9">
    <location>
        <begin position="709"/>
        <end position="726"/>
    </location>
</feature>
<feature type="transmembrane region" description="Helical" evidence="8">
    <location>
        <begin position="607"/>
        <end position="629"/>
    </location>
</feature>
<dbReference type="SUPFAM" id="SSF103473">
    <property type="entry name" value="MFS general substrate transporter"/>
    <property type="match status" value="1"/>
</dbReference>
<accession>A0A8S3ZKT3</accession>
<feature type="transmembrane region" description="Helical" evidence="8">
    <location>
        <begin position="85"/>
        <end position="106"/>
    </location>
</feature>
<comment type="similarity">
    <text evidence="2 8">Belongs to the organo anion transporter (TC 2.A.60) family.</text>
</comment>
<feature type="transmembrane region" description="Helical" evidence="8">
    <location>
        <begin position="277"/>
        <end position="302"/>
    </location>
</feature>
<dbReference type="PANTHER" id="PTHR11388">
    <property type="entry name" value="ORGANIC ANION TRANSPORTER"/>
    <property type="match status" value="1"/>
</dbReference>
<evidence type="ECO:0000256" key="4">
    <source>
        <dbReference type="ARBA" id="ARBA00022692"/>
    </source>
</evidence>
<protein>
    <recommendedName>
        <fullName evidence="8">Solute carrier organic anion transporter family member</fullName>
    </recommendedName>
</protein>
<dbReference type="OrthoDB" id="5062115at2759"/>
<dbReference type="CDD" id="cd17336">
    <property type="entry name" value="MFS_SLCO_OATP"/>
    <property type="match status" value="1"/>
</dbReference>
<dbReference type="AlphaFoldDB" id="A0A8S3ZKT3"/>
<evidence type="ECO:0000256" key="2">
    <source>
        <dbReference type="ARBA" id="ARBA00009657"/>
    </source>
</evidence>
<feature type="transmembrane region" description="Helical" evidence="8">
    <location>
        <begin position="664"/>
        <end position="683"/>
    </location>
</feature>
<evidence type="ECO:0000313" key="11">
    <source>
        <dbReference type="EMBL" id="CAG5127866.1"/>
    </source>
</evidence>
<feature type="region of interest" description="Disordered" evidence="9">
    <location>
        <begin position="709"/>
        <end position="732"/>
    </location>
</feature>
<evidence type="ECO:0000313" key="12">
    <source>
        <dbReference type="Proteomes" id="UP000678393"/>
    </source>
</evidence>
<keyword evidence="8" id="KW-0813">Transport</keyword>
<evidence type="ECO:0000256" key="9">
    <source>
        <dbReference type="SAM" id="MobiDB-lite"/>
    </source>
</evidence>
<keyword evidence="3" id="KW-1003">Cell membrane</keyword>
<dbReference type="PANTHER" id="PTHR11388:SF142">
    <property type="entry name" value="SOLUTE CARRIER ORGANIC ANION TRANSPORTER FAMILY MEMBER 5A1"/>
    <property type="match status" value="1"/>
</dbReference>
<dbReference type="InterPro" id="IPR036259">
    <property type="entry name" value="MFS_trans_sf"/>
</dbReference>
<dbReference type="NCBIfam" id="TIGR00805">
    <property type="entry name" value="oat"/>
    <property type="match status" value="1"/>
</dbReference>
<feature type="compositionally biased region" description="Basic and acidic residues" evidence="9">
    <location>
        <begin position="35"/>
        <end position="58"/>
    </location>
</feature>
<comment type="caution">
    <text evidence="11">The sequence shown here is derived from an EMBL/GenBank/DDBJ whole genome shotgun (WGS) entry which is preliminary data.</text>
</comment>